<keyword evidence="1" id="KW-0175">Coiled coil</keyword>
<dbReference type="EMBL" id="BPLR01002650">
    <property type="protein sequence ID" value="GIX76134.1"/>
    <property type="molecule type" value="Genomic_DNA"/>
</dbReference>
<reference evidence="3 4" key="1">
    <citation type="submission" date="2021-06" db="EMBL/GenBank/DDBJ databases">
        <title>Caerostris extrusa draft genome.</title>
        <authorList>
            <person name="Kono N."/>
            <person name="Arakawa K."/>
        </authorList>
    </citation>
    <scope>NUCLEOTIDE SEQUENCE [LARGE SCALE GENOMIC DNA]</scope>
</reference>
<evidence type="ECO:0000313" key="4">
    <source>
        <dbReference type="Proteomes" id="UP001054945"/>
    </source>
</evidence>
<accession>A0AAV4MUP2</accession>
<gene>
    <name evidence="3" type="ORF">CEXT_502151</name>
</gene>
<evidence type="ECO:0000256" key="1">
    <source>
        <dbReference type="SAM" id="Coils"/>
    </source>
</evidence>
<organism evidence="3 4">
    <name type="scientific">Caerostris extrusa</name>
    <name type="common">Bark spider</name>
    <name type="synonym">Caerostris bankana</name>
    <dbReference type="NCBI Taxonomy" id="172846"/>
    <lineage>
        <taxon>Eukaryota</taxon>
        <taxon>Metazoa</taxon>
        <taxon>Ecdysozoa</taxon>
        <taxon>Arthropoda</taxon>
        <taxon>Chelicerata</taxon>
        <taxon>Arachnida</taxon>
        <taxon>Araneae</taxon>
        <taxon>Araneomorphae</taxon>
        <taxon>Entelegynae</taxon>
        <taxon>Araneoidea</taxon>
        <taxon>Araneidae</taxon>
        <taxon>Caerostris</taxon>
    </lineage>
</organism>
<dbReference type="AlphaFoldDB" id="A0AAV4MUP2"/>
<protein>
    <submittedName>
        <fullName evidence="3">Uncharacterized protein</fullName>
    </submittedName>
</protein>
<proteinExistence type="predicted"/>
<comment type="caution">
    <text evidence="3">The sequence shown here is derived from an EMBL/GenBank/DDBJ whole genome shotgun (WGS) entry which is preliminary data.</text>
</comment>
<keyword evidence="4" id="KW-1185">Reference proteome</keyword>
<feature type="coiled-coil region" evidence="1">
    <location>
        <begin position="74"/>
        <end position="136"/>
    </location>
</feature>
<evidence type="ECO:0000256" key="2">
    <source>
        <dbReference type="SAM" id="MobiDB-lite"/>
    </source>
</evidence>
<sequence>MRSELDRIQNLLTKSQSQHEKTQAALDKAQLETDRIKRSWTRPQLKRGECSWKGNGPNPNGEHADAAEPSPDEYLEIQKEKEMIEMEAEKSQEKYEKTLASFQRLQKEKDSMNSDMDQLREKTDLLQTQLTKALKEKENSQAEFEVIKTD</sequence>
<dbReference type="Proteomes" id="UP001054945">
    <property type="component" value="Unassembled WGS sequence"/>
</dbReference>
<evidence type="ECO:0000313" key="3">
    <source>
        <dbReference type="EMBL" id="GIX76134.1"/>
    </source>
</evidence>
<feature type="region of interest" description="Disordered" evidence="2">
    <location>
        <begin position="1"/>
        <end position="72"/>
    </location>
</feature>
<name>A0AAV4MUP2_CAEEX</name>